<feature type="domain" description="XLF-like N-terminal" evidence="8">
    <location>
        <begin position="11"/>
        <end position="132"/>
    </location>
</feature>
<dbReference type="Gene3D" id="2.170.210.10">
    <property type="entry name" value="DNA double-strand break repair and VJ recombination XRCC4, N-terminal"/>
    <property type="match status" value="1"/>
</dbReference>
<accession>A0AAV9I636</accession>
<reference evidence="9 10" key="1">
    <citation type="submission" date="2022-07" db="EMBL/GenBank/DDBJ databases">
        <title>Genome-wide signatures of adaptation to extreme environments.</title>
        <authorList>
            <person name="Cho C.H."/>
            <person name="Yoon H.S."/>
        </authorList>
    </citation>
    <scope>NUCLEOTIDE SEQUENCE [LARGE SCALE GENOMIC DNA]</scope>
    <source>
        <strain evidence="9 10">108.79 E11</strain>
    </source>
</reference>
<evidence type="ECO:0000313" key="9">
    <source>
        <dbReference type="EMBL" id="KAK4522203.1"/>
    </source>
</evidence>
<dbReference type="AlphaFoldDB" id="A0AAV9I636"/>
<dbReference type="Gene3D" id="1.10.287.450">
    <property type="entry name" value="Helix hairpin bin"/>
    <property type="match status" value="1"/>
</dbReference>
<dbReference type="EMBL" id="JANCYU010000001">
    <property type="protein sequence ID" value="KAK4522203.1"/>
    <property type="molecule type" value="Genomic_DNA"/>
</dbReference>
<comment type="similarity">
    <text evidence="6">Belongs to the XRCC4-XLF family. XLF subfamily.</text>
</comment>
<organism evidence="9 10">
    <name type="scientific">Galdieria yellowstonensis</name>
    <dbReference type="NCBI Taxonomy" id="3028027"/>
    <lineage>
        <taxon>Eukaryota</taxon>
        <taxon>Rhodophyta</taxon>
        <taxon>Bangiophyceae</taxon>
        <taxon>Galdieriales</taxon>
        <taxon>Galdieriaceae</taxon>
        <taxon>Galdieria</taxon>
    </lineage>
</organism>
<sequence length="329" mass="38019">MDRIQHFCRKPWHTIWAIDATNSQVTYKFLMKESFEHFPYILLVTDCYNLWSQTSSTEMFKSQVQELLPGSVGSSHSEQSLLNLIREKLLETSTTSPSDKPQFSVQRGEDSLILSLDIVLSELSFVWTFHCVRWKEECQLVLSELLVYPLLNTLKVLNDEKYALIDIISRKDKEISEYKSFFGTLPKISVSTQPFSLENFDNVWKKEQDISSSTKDLWTEQHIADLFASATCLDEYKTRKLSQLLCETNSEALRLENATEQSKVKMDSKTSPQVGIENVESKDTCINESSAELDENEHSTELHIRRKLLSVIPSEGNVEKRVKKKKRLF</sequence>
<dbReference type="PANTHER" id="PTHR32235:SF1">
    <property type="entry name" value="NON-HOMOLOGOUS END-JOINING FACTOR 1"/>
    <property type="match status" value="1"/>
</dbReference>
<keyword evidence="4" id="KW-0234">DNA repair</keyword>
<evidence type="ECO:0000256" key="3">
    <source>
        <dbReference type="ARBA" id="ARBA00023125"/>
    </source>
</evidence>
<dbReference type="InterPro" id="IPR015381">
    <property type="entry name" value="XLF-like_N"/>
</dbReference>
<evidence type="ECO:0000256" key="7">
    <source>
        <dbReference type="ARBA" id="ARBA00044529"/>
    </source>
</evidence>
<dbReference type="PANTHER" id="PTHR32235">
    <property type="entry name" value="NON-HOMOLOGOUS END-JOINING FACTOR 1"/>
    <property type="match status" value="1"/>
</dbReference>
<protein>
    <recommendedName>
        <fullName evidence="7">Non-homologous end-joining factor 1</fullName>
    </recommendedName>
</protein>
<dbReference type="GO" id="GO:0032807">
    <property type="term" value="C:DNA ligase IV complex"/>
    <property type="evidence" value="ECO:0007669"/>
    <property type="project" value="TreeGrafter"/>
</dbReference>
<evidence type="ECO:0000256" key="5">
    <source>
        <dbReference type="ARBA" id="ARBA00023242"/>
    </source>
</evidence>
<dbReference type="InterPro" id="IPR052287">
    <property type="entry name" value="NHEJ_factor"/>
</dbReference>
<gene>
    <name evidence="9" type="ORF">GAYE_FCTG49G0082</name>
</gene>
<evidence type="ECO:0000259" key="8">
    <source>
        <dbReference type="Pfam" id="PF09302"/>
    </source>
</evidence>
<keyword evidence="10" id="KW-1185">Reference proteome</keyword>
<proteinExistence type="inferred from homology"/>
<evidence type="ECO:0000256" key="6">
    <source>
        <dbReference type="ARBA" id="ARBA00025747"/>
    </source>
</evidence>
<dbReference type="GO" id="GO:0045027">
    <property type="term" value="F:DNA end binding"/>
    <property type="evidence" value="ECO:0007669"/>
    <property type="project" value="TreeGrafter"/>
</dbReference>
<comment type="subcellular location">
    <subcellularLocation>
        <location evidence="1">Nucleus</location>
    </subcellularLocation>
</comment>
<evidence type="ECO:0000256" key="1">
    <source>
        <dbReference type="ARBA" id="ARBA00004123"/>
    </source>
</evidence>
<dbReference type="GO" id="GO:0006303">
    <property type="term" value="P:double-strand break repair via nonhomologous end joining"/>
    <property type="evidence" value="ECO:0007669"/>
    <property type="project" value="UniProtKB-ARBA"/>
</dbReference>
<keyword evidence="3" id="KW-0238">DNA-binding</keyword>
<keyword evidence="2" id="KW-0227">DNA damage</keyword>
<dbReference type="Proteomes" id="UP001300502">
    <property type="component" value="Unassembled WGS sequence"/>
</dbReference>
<evidence type="ECO:0000313" key="10">
    <source>
        <dbReference type="Proteomes" id="UP001300502"/>
    </source>
</evidence>
<keyword evidence="5" id="KW-0539">Nucleus</keyword>
<evidence type="ECO:0000256" key="2">
    <source>
        <dbReference type="ARBA" id="ARBA00022763"/>
    </source>
</evidence>
<dbReference type="Pfam" id="PF09302">
    <property type="entry name" value="XLF"/>
    <property type="match status" value="1"/>
</dbReference>
<name>A0AAV9I636_9RHOD</name>
<comment type="caution">
    <text evidence="9">The sequence shown here is derived from an EMBL/GenBank/DDBJ whole genome shotgun (WGS) entry which is preliminary data.</text>
</comment>
<dbReference type="InterPro" id="IPR038051">
    <property type="entry name" value="XRCC4-like_N_sf"/>
</dbReference>
<evidence type="ECO:0000256" key="4">
    <source>
        <dbReference type="ARBA" id="ARBA00023204"/>
    </source>
</evidence>